<evidence type="ECO:0000313" key="2">
    <source>
        <dbReference type="EMBL" id="SDK90951.1"/>
    </source>
</evidence>
<feature type="transmembrane region" description="Helical" evidence="1">
    <location>
        <begin position="391"/>
        <end position="416"/>
    </location>
</feature>
<dbReference type="Proteomes" id="UP000198882">
    <property type="component" value="Unassembled WGS sequence"/>
</dbReference>
<feature type="transmembrane region" description="Helical" evidence="1">
    <location>
        <begin position="181"/>
        <end position="201"/>
    </location>
</feature>
<evidence type="ECO:0000313" key="3">
    <source>
        <dbReference type="Proteomes" id="UP000198882"/>
    </source>
</evidence>
<evidence type="ECO:0008006" key="4">
    <source>
        <dbReference type="Google" id="ProtNLM"/>
    </source>
</evidence>
<keyword evidence="1" id="KW-0812">Transmembrane</keyword>
<feature type="transmembrane region" description="Helical" evidence="1">
    <location>
        <begin position="319"/>
        <end position="341"/>
    </location>
</feature>
<dbReference type="STRING" id="1095776.SAMN04515672_4252"/>
<feature type="transmembrane region" description="Helical" evidence="1">
    <location>
        <begin position="62"/>
        <end position="80"/>
    </location>
</feature>
<name>A0A1G9FRB5_9EURY</name>
<feature type="transmembrane region" description="Helical" evidence="1">
    <location>
        <begin position="422"/>
        <end position="446"/>
    </location>
</feature>
<feature type="transmembrane region" description="Helical" evidence="1">
    <location>
        <begin position="142"/>
        <end position="169"/>
    </location>
</feature>
<feature type="transmembrane region" description="Helical" evidence="1">
    <location>
        <begin position="467"/>
        <end position="491"/>
    </location>
</feature>
<dbReference type="EMBL" id="FNFE01000008">
    <property type="protein sequence ID" value="SDK90951.1"/>
    <property type="molecule type" value="Genomic_DNA"/>
</dbReference>
<keyword evidence="3" id="KW-1185">Reference proteome</keyword>
<reference evidence="3" key="1">
    <citation type="submission" date="2016-10" db="EMBL/GenBank/DDBJ databases">
        <authorList>
            <person name="Varghese N."/>
            <person name="Submissions S."/>
        </authorList>
    </citation>
    <scope>NUCLEOTIDE SEQUENCE [LARGE SCALE GENOMIC DNA]</scope>
    <source>
        <strain evidence="3">B4,CECT 8067,JCM 17497</strain>
    </source>
</reference>
<keyword evidence="1" id="KW-0472">Membrane</keyword>
<protein>
    <recommendedName>
        <fullName evidence="4">ABC-2 type transport system permease protein</fullName>
    </recommendedName>
</protein>
<feature type="transmembrane region" description="Helical" evidence="1">
    <location>
        <begin position="243"/>
        <end position="264"/>
    </location>
</feature>
<dbReference type="RefSeq" id="WP_090311790.1">
    <property type="nucleotide sequence ID" value="NZ_FNFE01000008.1"/>
</dbReference>
<gene>
    <name evidence="2" type="ORF">SAMN04515672_4252</name>
</gene>
<dbReference type="AlphaFoldDB" id="A0A1G9FRB5"/>
<feature type="transmembrane region" description="Helical" evidence="1">
    <location>
        <begin position="115"/>
        <end position="136"/>
    </location>
</feature>
<sequence length="546" mass="57777">MIPRWLQQSFAIARAERRRYRREFGRQGIGPGIVRGVLLIVAVVSGMLAYSAGRDLASERAIPLEALWILVVVLFGWLVWRSATLTHMRFERLAPDMLLTTVPTRAAATGVLLFVYARVVAVIALPTVGVGVGAAFGLRSPAVAVTIVAATLGVTALAVGVGVAARLTVYLVGTRLTRGGFYRDLLVVFGWVPLLAGWLLLQEASLSVAPLRSALESQPLAWFVDLALLGAGDLPAIETHRGLGALGLVVLTVPPAVAVTVAVARRIWESEPASSSGSHGSRTLTADGWLDRLLGDYVSRPVRTIARERWLMERRVPRGLLSTGYVLLFAALVLLPTFSIAGGPNGLLLFLTISLGLAAGIAFGTDPFGIEYRTLPMLLTTVGGRQFVGGYLLAALTVGVVVVTAVVFPLGLVAPVGIAETILLVLVGIAICAATASVGVAIGTGVERHEFVPAPFFFTDVPVYTEMGLVPFLRLGGVFVIVSLVGLPAFLGNSPPVYERLAVLGLSTGVVRLGALFATILVAAGVSKAASRIAIDRYRRYRIRRG</sequence>
<evidence type="ECO:0000256" key="1">
    <source>
        <dbReference type="SAM" id="Phobius"/>
    </source>
</evidence>
<dbReference type="OrthoDB" id="293659at2157"/>
<feature type="transmembrane region" description="Helical" evidence="1">
    <location>
        <begin position="347"/>
        <end position="370"/>
    </location>
</feature>
<proteinExistence type="predicted"/>
<organism evidence="2 3">
    <name type="scientific">Natronorubrum texcoconense</name>
    <dbReference type="NCBI Taxonomy" id="1095776"/>
    <lineage>
        <taxon>Archaea</taxon>
        <taxon>Methanobacteriati</taxon>
        <taxon>Methanobacteriota</taxon>
        <taxon>Stenosarchaea group</taxon>
        <taxon>Halobacteria</taxon>
        <taxon>Halobacteriales</taxon>
        <taxon>Natrialbaceae</taxon>
        <taxon>Natronorubrum</taxon>
    </lineage>
</organism>
<feature type="transmembrane region" description="Helical" evidence="1">
    <location>
        <begin position="511"/>
        <end position="535"/>
    </location>
</feature>
<keyword evidence="1" id="KW-1133">Transmembrane helix</keyword>
<accession>A0A1G9FRB5</accession>
<feature type="transmembrane region" description="Helical" evidence="1">
    <location>
        <begin position="28"/>
        <end position="50"/>
    </location>
</feature>